<keyword evidence="1" id="KW-1133">Transmembrane helix</keyword>
<evidence type="ECO:0000313" key="3">
    <source>
        <dbReference type="Proteomes" id="UP001527099"/>
    </source>
</evidence>
<keyword evidence="1" id="KW-0472">Membrane</keyword>
<evidence type="ECO:0000313" key="2">
    <source>
        <dbReference type="EMBL" id="MCY9694918.1"/>
    </source>
</evidence>
<evidence type="ECO:0000256" key="1">
    <source>
        <dbReference type="SAM" id="Phobius"/>
    </source>
</evidence>
<dbReference type="RefSeq" id="WP_268616442.1">
    <property type="nucleotide sequence ID" value="NZ_JAMDMX010000057.1"/>
</dbReference>
<comment type="caution">
    <text evidence="2">The sequence shown here is derived from an EMBL/GenBank/DDBJ whole genome shotgun (WGS) entry which is preliminary data.</text>
</comment>
<dbReference type="EMBL" id="JAMDMX010000057">
    <property type="protein sequence ID" value="MCY9694918.1"/>
    <property type="molecule type" value="Genomic_DNA"/>
</dbReference>
<feature type="transmembrane region" description="Helical" evidence="1">
    <location>
        <begin position="182"/>
        <end position="204"/>
    </location>
</feature>
<organism evidence="2 3">
    <name type="scientific">Paenibacillus alginolyticus</name>
    <dbReference type="NCBI Taxonomy" id="59839"/>
    <lineage>
        <taxon>Bacteria</taxon>
        <taxon>Bacillati</taxon>
        <taxon>Bacillota</taxon>
        <taxon>Bacilli</taxon>
        <taxon>Bacillales</taxon>
        <taxon>Paenibacillaceae</taxon>
        <taxon>Paenibacillus</taxon>
    </lineage>
</organism>
<reference evidence="2 3" key="1">
    <citation type="submission" date="2022-05" db="EMBL/GenBank/DDBJ databases">
        <title>Genome Sequencing of Bee-Associated Microbes.</title>
        <authorList>
            <person name="Dunlap C."/>
        </authorList>
    </citation>
    <scope>NUCLEOTIDE SEQUENCE [LARGE SCALE GENOMIC DNA]</scope>
    <source>
        <strain evidence="2 3">NRRL B-14421</strain>
    </source>
</reference>
<accession>A0ABT4GFF5</accession>
<feature type="transmembrane region" description="Helical" evidence="1">
    <location>
        <begin position="96"/>
        <end position="117"/>
    </location>
</feature>
<feature type="transmembrane region" description="Helical" evidence="1">
    <location>
        <begin position="210"/>
        <end position="232"/>
    </location>
</feature>
<name>A0ABT4GFF5_9BACL</name>
<dbReference type="Proteomes" id="UP001527099">
    <property type="component" value="Unassembled WGS sequence"/>
</dbReference>
<keyword evidence="1" id="KW-0812">Transmembrane</keyword>
<feature type="transmembrane region" description="Helical" evidence="1">
    <location>
        <begin position="151"/>
        <end position="170"/>
    </location>
</feature>
<dbReference type="Pfam" id="PF14329">
    <property type="entry name" value="DUF4386"/>
    <property type="match status" value="1"/>
</dbReference>
<gene>
    <name evidence="2" type="ORF">M5X19_18715</name>
</gene>
<feature type="transmembrane region" description="Helical" evidence="1">
    <location>
        <begin position="63"/>
        <end position="84"/>
    </location>
</feature>
<dbReference type="InterPro" id="IPR025495">
    <property type="entry name" value="DUF4386"/>
</dbReference>
<keyword evidence="3" id="KW-1185">Reference proteome</keyword>
<feature type="transmembrane region" description="Helical" evidence="1">
    <location>
        <begin position="12"/>
        <end position="30"/>
    </location>
</feature>
<protein>
    <submittedName>
        <fullName evidence="2">DUF4386 domain-containing protein</fullName>
    </submittedName>
</protein>
<proteinExistence type="predicted"/>
<sequence length="241" mass="26493">MTNRSIEASPLFYARVAGFGLLLMAIFAMFSNFSVLEGLIIPDDAAATANNIIANELLFRSGFISFVIVLILDVLVAWALYVLLKPVNKNLAMLAAWFRLVYTAIFGVALSNLLNVLPLLSGANYFAVFTTDQLKLYAQVMLLVDAFNNGWLIGMVFFGVHLLVVGYLIIKSGGYIPRIIGIFLILASAGYVIDSLAHFLLSNYADYKTIFQLIVAVPGVIGELSLAFWLLIKGVKVQQRQ</sequence>